<evidence type="ECO:0000313" key="1">
    <source>
        <dbReference type="EMBL" id="PZX93680.1"/>
    </source>
</evidence>
<keyword evidence="2" id="KW-1185">Reference proteome</keyword>
<comment type="caution">
    <text evidence="1">The sequence shown here is derived from an EMBL/GenBank/DDBJ whole genome shotgun (WGS) entry which is preliminary data.</text>
</comment>
<dbReference type="AlphaFoldDB" id="A0A2W7TXZ4"/>
<dbReference type="OrthoDB" id="1230919at2"/>
<gene>
    <name evidence="1" type="ORF">DOS84_09740</name>
</gene>
<evidence type="ECO:0000313" key="2">
    <source>
        <dbReference type="Proteomes" id="UP000249177"/>
    </source>
</evidence>
<dbReference type="RefSeq" id="WP_111409926.1">
    <property type="nucleotide sequence ID" value="NZ_QKXH01000005.1"/>
</dbReference>
<proteinExistence type="predicted"/>
<reference evidence="1 2" key="1">
    <citation type="submission" date="2018-06" db="EMBL/GenBank/DDBJ databases">
        <title>Flavobacterium sp IMCC34762, genome.</title>
        <authorList>
            <person name="Joung Y."/>
            <person name="Cho J."/>
            <person name="Song J."/>
        </authorList>
    </citation>
    <scope>NUCLEOTIDE SEQUENCE [LARGE SCALE GENOMIC DNA]</scope>
    <source>
        <strain evidence="1 2">IMCC34762</strain>
    </source>
</reference>
<sequence length="272" mass="32144">MHILYKLGEEGELHSILYNNKEYAPIMNKQFTVDQNFTDNDDVNFFYSFKDKTHIVNGKMYNQKDVIIRGISSSEINFQATNLEKTTDLYTVHNLSCNEYKKEIEDTKSYIVLYTTNLKDGVDYNEQMKEIEKLVSVEIPVLEKGEIVISIGMNMYDGNYWEMIKYIKSESIKKEMTLSQKNLNELYELMILDIEIPEPSQFPSPSYCTVIGFDENTDELVKEKTEYFLNDMCNYFEEFGKYNNESFCQFFDNEIERQSKHLAKYEILDTKI</sequence>
<protein>
    <submittedName>
        <fullName evidence="1">Uncharacterized protein</fullName>
    </submittedName>
</protein>
<dbReference type="EMBL" id="QKXH01000005">
    <property type="protein sequence ID" value="PZX93680.1"/>
    <property type="molecule type" value="Genomic_DNA"/>
</dbReference>
<dbReference type="Proteomes" id="UP000249177">
    <property type="component" value="Unassembled WGS sequence"/>
</dbReference>
<accession>A0A2W7TXZ4</accession>
<name>A0A2W7TXZ4_9FLAO</name>
<organism evidence="1 2">
    <name type="scientific">Flavobacterium aquariorum</name>
    <dbReference type="NCBI Taxonomy" id="2217670"/>
    <lineage>
        <taxon>Bacteria</taxon>
        <taxon>Pseudomonadati</taxon>
        <taxon>Bacteroidota</taxon>
        <taxon>Flavobacteriia</taxon>
        <taxon>Flavobacteriales</taxon>
        <taxon>Flavobacteriaceae</taxon>
        <taxon>Flavobacterium</taxon>
    </lineage>
</organism>